<keyword evidence="1" id="KW-0479">Metal-binding</keyword>
<evidence type="ECO:0000256" key="2">
    <source>
        <dbReference type="ARBA" id="ARBA00022737"/>
    </source>
</evidence>
<dbReference type="Pfam" id="PF00096">
    <property type="entry name" value="zf-C2H2"/>
    <property type="match status" value="1"/>
</dbReference>
<dbReference type="GO" id="GO:0008270">
    <property type="term" value="F:zinc ion binding"/>
    <property type="evidence" value="ECO:0007669"/>
    <property type="project" value="UniProtKB-KW"/>
</dbReference>
<evidence type="ECO:0000256" key="4">
    <source>
        <dbReference type="ARBA" id="ARBA00022833"/>
    </source>
</evidence>
<evidence type="ECO:0000256" key="3">
    <source>
        <dbReference type="ARBA" id="ARBA00022771"/>
    </source>
</evidence>
<dbReference type="EMBL" id="CAIIXF020000008">
    <property type="protein sequence ID" value="CAH1791655.1"/>
    <property type="molecule type" value="Genomic_DNA"/>
</dbReference>
<evidence type="ECO:0000256" key="1">
    <source>
        <dbReference type="ARBA" id="ARBA00022723"/>
    </source>
</evidence>
<dbReference type="Gene3D" id="3.30.160.60">
    <property type="entry name" value="Classic Zinc Finger"/>
    <property type="match status" value="2"/>
</dbReference>
<dbReference type="OrthoDB" id="6077919at2759"/>
<feature type="domain" description="C2H2-type" evidence="6">
    <location>
        <begin position="501"/>
        <end position="528"/>
    </location>
</feature>
<dbReference type="GO" id="GO:0005634">
    <property type="term" value="C:nucleus"/>
    <property type="evidence" value="ECO:0007669"/>
    <property type="project" value="TreeGrafter"/>
</dbReference>
<evidence type="ECO:0000256" key="5">
    <source>
        <dbReference type="PROSITE-ProRule" id="PRU00042"/>
    </source>
</evidence>
<reference evidence="7" key="1">
    <citation type="submission" date="2022-03" db="EMBL/GenBank/DDBJ databases">
        <authorList>
            <person name="Martin C."/>
        </authorList>
    </citation>
    <scope>NUCLEOTIDE SEQUENCE</scope>
</reference>
<proteinExistence type="predicted"/>
<keyword evidence="4" id="KW-0862">Zinc</keyword>
<dbReference type="InterPro" id="IPR050717">
    <property type="entry name" value="C2H2-ZF_Transcription_Reg"/>
</dbReference>
<dbReference type="PROSITE" id="PS00028">
    <property type="entry name" value="ZINC_FINGER_C2H2_1"/>
    <property type="match status" value="2"/>
</dbReference>
<feature type="domain" description="C2H2-type" evidence="6">
    <location>
        <begin position="473"/>
        <end position="500"/>
    </location>
</feature>
<protein>
    <recommendedName>
        <fullName evidence="6">C2H2-type domain-containing protein</fullName>
    </recommendedName>
</protein>
<dbReference type="AlphaFoldDB" id="A0A8S4PJH3"/>
<evidence type="ECO:0000259" key="6">
    <source>
        <dbReference type="PROSITE" id="PS50157"/>
    </source>
</evidence>
<name>A0A8S4PJH3_OWEFU</name>
<feature type="non-terminal residue" evidence="7">
    <location>
        <position position="638"/>
    </location>
</feature>
<dbReference type="SMART" id="SM00355">
    <property type="entry name" value="ZnF_C2H2"/>
    <property type="match status" value="3"/>
</dbReference>
<organism evidence="7 8">
    <name type="scientific">Owenia fusiformis</name>
    <name type="common">Polychaete worm</name>
    <dbReference type="NCBI Taxonomy" id="6347"/>
    <lineage>
        <taxon>Eukaryota</taxon>
        <taxon>Metazoa</taxon>
        <taxon>Spiralia</taxon>
        <taxon>Lophotrochozoa</taxon>
        <taxon>Annelida</taxon>
        <taxon>Polychaeta</taxon>
        <taxon>Sedentaria</taxon>
        <taxon>Canalipalpata</taxon>
        <taxon>Sabellida</taxon>
        <taxon>Oweniida</taxon>
        <taxon>Oweniidae</taxon>
        <taxon>Owenia</taxon>
    </lineage>
</organism>
<dbReference type="GO" id="GO:0000981">
    <property type="term" value="F:DNA-binding transcription factor activity, RNA polymerase II-specific"/>
    <property type="evidence" value="ECO:0007669"/>
    <property type="project" value="TreeGrafter"/>
</dbReference>
<comment type="caution">
    <text evidence="7">The sequence shown here is derived from an EMBL/GenBank/DDBJ whole genome shotgun (WGS) entry which is preliminary data.</text>
</comment>
<dbReference type="GO" id="GO:0000977">
    <property type="term" value="F:RNA polymerase II transcription regulatory region sequence-specific DNA binding"/>
    <property type="evidence" value="ECO:0007669"/>
    <property type="project" value="TreeGrafter"/>
</dbReference>
<accession>A0A8S4PJH3</accession>
<dbReference type="PANTHER" id="PTHR14196">
    <property type="entry name" value="ODD-SKIPPED - RELATED"/>
    <property type="match status" value="1"/>
</dbReference>
<sequence length="638" mass="71148">MDANVQINPEVEMSKVGLDAQEPTGTQNQQPVEQIQRFTSKYVGSTQNTIQRHTGCQYVVFPQNTIQGHTGSKHVVSLQNTIQGHTGSQHVVFPQNTIQGHTGSKHVVSLQNTIQGPTGSQHVVSFQNTIQGHTGSQHVVFPQNTIQGHTGSKHVVSLQNTIQGHTGSQHVVFPQSTIQGHTGSQHVVFPQNTVQGPTVSQYVVSPQNTIQGPTCSQNVVSPQNTIQGPTGSQYVVSPQNTMNECTGSQYVMSPKNTIQEPTGSQNVVSPQNTIGHTRPQSEYGLLVQYDGHIENSKTIQNKTNRYGLYDVHAASNAIATESTHENAENNVKVEPIYDTYQDFNDMRTTDCIIKQEPNNEQGHFECNIETVKIEPMESDEDKDIVSDVIIAPDSHITVKNEENVSNTVFAVEPGCSNMDSIKDSTKEVLKLQKTKDDEQGDLPYYQCETCGIRFINSILLQKHEVKHKDMYPVKCETCFKMFKSFNNLTRHKGTNAGEKQFKCKVCEKIFEHKCALRIHKKTHTEPKPNKRKQNIINGVKVGPIDDTYQNFNDKHTTDDCIQNVKQELDSEQKCFESNIETVKVEPMDPNEDKDIVSDVIIAPDSHIAIKTEETVSNTVFAAEKECSYMDSMKISTQE</sequence>
<dbReference type="InterPro" id="IPR036236">
    <property type="entry name" value="Znf_C2H2_sf"/>
</dbReference>
<keyword evidence="3 5" id="KW-0863">Zinc-finger</keyword>
<evidence type="ECO:0000313" key="7">
    <source>
        <dbReference type="EMBL" id="CAH1791655.1"/>
    </source>
</evidence>
<dbReference type="PANTHER" id="PTHR14196:SF12">
    <property type="entry name" value="ZINC FINGER PROTEIN 208-LIKE"/>
    <property type="match status" value="1"/>
</dbReference>
<keyword evidence="8" id="KW-1185">Reference proteome</keyword>
<dbReference type="PROSITE" id="PS50157">
    <property type="entry name" value="ZINC_FINGER_C2H2_2"/>
    <property type="match status" value="3"/>
</dbReference>
<gene>
    <name evidence="7" type="ORF">OFUS_LOCUS16712</name>
</gene>
<dbReference type="InterPro" id="IPR013087">
    <property type="entry name" value="Znf_C2H2_type"/>
</dbReference>
<feature type="domain" description="C2H2-type" evidence="6">
    <location>
        <begin position="445"/>
        <end position="472"/>
    </location>
</feature>
<dbReference type="FunFam" id="3.30.160.60:FF:000446">
    <property type="entry name" value="Zinc finger protein"/>
    <property type="match status" value="1"/>
</dbReference>
<dbReference type="SUPFAM" id="SSF57667">
    <property type="entry name" value="beta-beta-alpha zinc fingers"/>
    <property type="match status" value="2"/>
</dbReference>
<keyword evidence="2" id="KW-0677">Repeat</keyword>
<dbReference type="Proteomes" id="UP000749559">
    <property type="component" value="Unassembled WGS sequence"/>
</dbReference>
<evidence type="ECO:0000313" key="8">
    <source>
        <dbReference type="Proteomes" id="UP000749559"/>
    </source>
</evidence>